<accession>W1X6K8</accession>
<evidence type="ECO:0000256" key="1">
    <source>
        <dbReference type="SAM" id="Phobius"/>
    </source>
</evidence>
<protein>
    <submittedName>
        <fullName evidence="2">Uncharacterized protein</fullName>
    </submittedName>
</protein>
<comment type="caution">
    <text evidence="2">The sequence shown here is derived from an EMBL/GenBank/DDBJ whole genome shotgun (WGS) entry which is preliminary data.</text>
</comment>
<keyword evidence="1" id="KW-0472">Membrane</keyword>
<reference evidence="2" key="1">
    <citation type="submission" date="2013-12" db="EMBL/GenBank/DDBJ databases">
        <title>A Varibaculum cambriense genome reconstructed from a premature infant gut community with otherwise low bacterial novelty that shifts toward anaerobic metabolism during the third week of life.</title>
        <authorList>
            <person name="Brown C.T."/>
            <person name="Sharon I."/>
            <person name="Thomas B.C."/>
            <person name="Castelle C.J."/>
            <person name="Morowitz M.J."/>
            <person name="Banfield J.F."/>
        </authorList>
    </citation>
    <scope>NUCLEOTIDE SEQUENCE</scope>
</reference>
<name>W1X6K8_9ZZZZ</name>
<feature type="non-terminal residue" evidence="2">
    <location>
        <position position="1"/>
    </location>
</feature>
<feature type="non-terminal residue" evidence="2">
    <location>
        <position position="67"/>
    </location>
</feature>
<organism evidence="2">
    <name type="scientific">human gut metagenome</name>
    <dbReference type="NCBI Taxonomy" id="408170"/>
    <lineage>
        <taxon>unclassified sequences</taxon>
        <taxon>metagenomes</taxon>
        <taxon>organismal metagenomes</taxon>
    </lineage>
</organism>
<keyword evidence="1" id="KW-1133">Transmembrane helix</keyword>
<proteinExistence type="predicted"/>
<keyword evidence="1" id="KW-0812">Transmembrane</keyword>
<evidence type="ECO:0000313" key="2">
    <source>
        <dbReference type="EMBL" id="ETJ25923.1"/>
    </source>
</evidence>
<gene>
    <name evidence="2" type="ORF">Q604_UNBC17602G0001</name>
</gene>
<dbReference type="AlphaFoldDB" id="W1X6K8"/>
<feature type="transmembrane region" description="Helical" evidence="1">
    <location>
        <begin position="20"/>
        <end position="37"/>
    </location>
</feature>
<sequence>SVLVNPFLNFFFSHGYPNDIDIMFITAKTITCIAILIPKDAHMAAAMDPALSNTKQKLLDNISITGI</sequence>
<dbReference type="EMBL" id="AZMM01017602">
    <property type="protein sequence ID" value="ETJ25923.1"/>
    <property type="molecule type" value="Genomic_DNA"/>
</dbReference>